<dbReference type="STRING" id="415425.SAMN05444363_2668"/>
<dbReference type="OrthoDB" id="1358159at2"/>
<keyword evidence="4" id="KW-1185">Reference proteome</keyword>
<dbReference type="Proteomes" id="UP000184488">
    <property type="component" value="Unassembled WGS sequence"/>
</dbReference>
<keyword evidence="1" id="KW-0812">Transmembrane</keyword>
<evidence type="ECO:0000259" key="2">
    <source>
        <dbReference type="Pfam" id="PF26566"/>
    </source>
</evidence>
<dbReference type="AlphaFoldDB" id="A0A1M6GKU6"/>
<dbReference type="RefSeq" id="WP_073311988.1">
    <property type="nucleotide sequence ID" value="NZ_FQZI01000005.1"/>
</dbReference>
<keyword evidence="1" id="KW-1133">Transmembrane helix</keyword>
<reference evidence="4" key="1">
    <citation type="submission" date="2016-11" db="EMBL/GenBank/DDBJ databases">
        <authorList>
            <person name="Varghese N."/>
            <person name="Submissions S."/>
        </authorList>
    </citation>
    <scope>NUCLEOTIDE SEQUENCE [LARGE SCALE GENOMIC DNA]</scope>
    <source>
        <strain evidence="4">DSM 18829</strain>
    </source>
</reference>
<feature type="transmembrane region" description="Helical" evidence="1">
    <location>
        <begin position="12"/>
        <end position="33"/>
    </location>
</feature>
<evidence type="ECO:0000256" key="1">
    <source>
        <dbReference type="SAM" id="Phobius"/>
    </source>
</evidence>
<organism evidence="3 4">
    <name type="scientific">Flavobacterium terrae</name>
    <dbReference type="NCBI Taxonomy" id="415425"/>
    <lineage>
        <taxon>Bacteria</taxon>
        <taxon>Pseudomonadati</taxon>
        <taxon>Bacteroidota</taxon>
        <taxon>Flavobacteriia</taxon>
        <taxon>Flavobacteriales</taxon>
        <taxon>Flavobacteriaceae</taxon>
        <taxon>Flavobacterium</taxon>
    </lineage>
</organism>
<evidence type="ECO:0000313" key="3">
    <source>
        <dbReference type="EMBL" id="SHJ10581.1"/>
    </source>
</evidence>
<dbReference type="EMBL" id="FQZI01000005">
    <property type="protein sequence ID" value="SHJ10581.1"/>
    <property type="molecule type" value="Genomic_DNA"/>
</dbReference>
<feature type="domain" description="PH" evidence="2">
    <location>
        <begin position="41"/>
        <end position="138"/>
    </location>
</feature>
<feature type="transmembrane region" description="Helical" evidence="1">
    <location>
        <begin position="45"/>
        <end position="65"/>
    </location>
</feature>
<gene>
    <name evidence="3" type="ORF">SAMN05444363_2668</name>
</gene>
<protein>
    <recommendedName>
        <fullName evidence="2">PH domain-containing protein</fullName>
    </recommendedName>
</protein>
<evidence type="ECO:0000313" key="4">
    <source>
        <dbReference type="Proteomes" id="UP000184488"/>
    </source>
</evidence>
<name>A0A1M6GKU6_9FLAO</name>
<keyword evidence="1" id="KW-0472">Membrane</keyword>
<proteinExistence type="predicted"/>
<dbReference type="InterPro" id="IPR058916">
    <property type="entry name" value="PH_40"/>
</dbReference>
<dbReference type="Pfam" id="PF26566">
    <property type="entry name" value="PH_40"/>
    <property type="match status" value="1"/>
</dbReference>
<sequence length="164" mass="19837">MRKLKINLKSQLRNWNDFTIQTLILIPFAIYAYHEYKSDKVLYPFYIFSFIQFSFTAYLHLRYYFQNKGEEYIIDSKSITKFKKHTKEVYLNDDIKKIEICKSANMDSLGIPYTTFERFRCARIYLKNGQSFILTNLLEFDLESSLKILKDVEFIRRKGFSFFI</sequence>
<accession>A0A1M6GKU6</accession>